<protein>
    <submittedName>
        <fullName evidence="2">Uncharacterized protein</fullName>
    </submittedName>
</protein>
<evidence type="ECO:0000256" key="1">
    <source>
        <dbReference type="SAM" id="Phobius"/>
    </source>
</evidence>
<dbReference type="Proteomes" id="UP001374893">
    <property type="component" value="Chromosome"/>
</dbReference>
<keyword evidence="3" id="KW-1185">Reference proteome</keyword>
<evidence type="ECO:0000313" key="3">
    <source>
        <dbReference type="Proteomes" id="UP001374893"/>
    </source>
</evidence>
<name>A0ABM7RJ76_9BACT</name>
<accession>A0ABM7RJ76</accession>
<feature type="transmembrane region" description="Helical" evidence="1">
    <location>
        <begin position="51"/>
        <end position="76"/>
    </location>
</feature>
<gene>
    <name evidence="2" type="ORF">HAHE_09780</name>
</gene>
<keyword evidence="1" id="KW-1133">Transmembrane helix</keyword>
<feature type="transmembrane region" description="Helical" evidence="1">
    <location>
        <begin position="88"/>
        <end position="109"/>
    </location>
</feature>
<keyword evidence="1" id="KW-0472">Membrane</keyword>
<evidence type="ECO:0000313" key="2">
    <source>
        <dbReference type="EMBL" id="BCX47070.1"/>
    </source>
</evidence>
<keyword evidence="1" id="KW-0812">Transmembrane</keyword>
<reference evidence="2 3" key="1">
    <citation type="submission" date="2021-06" db="EMBL/GenBank/DDBJ databases">
        <title>Complete genome of Haloferula helveola possessing various polysaccharide degrading enzymes.</title>
        <authorList>
            <person name="Takami H."/>
            <person name="Huang C."/>
            <person name="Hamasaki K."/>
        </authorList>
    </citation>
    <scope>NUCLEOTIDE SEQUENCE [LARGE SCALE GENOMIC DNA]</scope>
    <source>
        <strain evidence="2 3">CN-1</strain>
    </source>
</reference>
<sequence>MIGTVVVGLVVSGLTAFPLLLELNVLAARLDLSTELGWWIHYVRDGLAATYASYPFVAYGTDWLAFAHLVIAMFFLLPWKDPVRYEAVLWVGVAASVLVLPFASVWGAIREIPLGWRAIDASFGVLCLIPLGLAIRWTKRLRMGELKGGFPVMKSSSESVPKMPIS</sequence>
<proteinExistence type="predicted"/>
<feature type="transmembrane region" description="Helical" evidence="1">
    <location>
        <begin position="115"/>
        <end position="135"/>
    </location>
</feature>
<organism evidence="2 3">
    <name type="scientific">Haloferula helveola</name>
    <dbReference type="NCBI Taxonomy" id="490095"/>
    <lineage>
        <taxon>Bacteria</taxon>
        <taxon>Pseudomonadati</taxon>
        <taxon>Verrucomicrobiota</taxon>
        <taxon>Verrucomicrobiia</taxon>
        <taxon>Verrucomicrobiales</taxon>
        <taxon>Verrucomicrobiaceae</taxon>
        <taxon>Haloferula</taxon>
    </lineage>
</organism>
<dbReference type="EMBL" id="AP024702">
    <property type="protein sequence ID" value="BCX47070.1"/>
    <property type="molecule type" value="Genomic_DNA"/>
</dbReference>